<keyword evidence="1" id="KW-0175">Coiled coil</keyword>
<dbReference type="GO" id="GO:0005929">
    <property type="term" value="C:cilium"/>
    <property type="evidence" value="ECO:0007669"/>
    <property type="project" value="TreeGrafter"/>
</dbReference>
<dbReference type="PANTHER" id="PTHR31432">
    <property type="entry name" value="INTRAFLAGELLAR TRANSPORT PROTEIN 74 HOMOLOG"/>
    <property type="match status" value="1"/>
</dbReference>
<feature type="coiled-coil region" evidence="1">
    <location>
        <begin position="11"/>
        <end position="98"/>
    </location>
</feature>
<proteinExistence type="predicted"/>
<gene>
    <name evidence="2" type="primary">Ift74</name>
    <name evidence="2" type="ORF">E2C01_068139</name>
</gene>
<dbReference type="InterPro" id="IPR029602">
    <property type="entry name" value="IFT74"/>
</dbReference>
<dbReference type="GO" id="GO:0048487">
    <property type="term" value="F:beta-tubulin binding"/>
    <property type="evidence" value="ECO:0007669"/>
    <property type="project" value="InterPro"/>
</dbReference>
<keyword evidence="2" id="KW-0282">Flagellum</keyword>
<protein>
    <submittedName>
        <fullName evidence="2">Intraflagellar transport protein 74</fullName>
    </submittedName>
</protein>
<keyword evidence="2" id="KW-0969">Cilium</keyword>
<evidence type="ECO:0000313" key="3">
    <source>
        <dbReference type="Proteomes" id="UP000324222"/>
    </source>
</evidence>
<reference evidence="2 3" key="1">
    <citation type="submission" date="2019-05" db="EMBL/GenBank/DDBJ databases">
        <title>Another draft genome of Portunus trituberculatus and its Hox gene families provides insights of decapod evolution.</title>
        <authorList>
            <person name="Jeong J.-H."/>
            <person name="Song I."/>
            <person name="Kim S."/>
            <person name="Choi T."/>
            <person name="Kim D."/>
            <person name="Ryu S."/>
            <person name="Kim W."/>
        </authorList>
    </citation>
    <scope>NUCLEOTIDE SEQUENCE [LARGE SCALE GENOMIC DNA]</scope>
    <source>
        <tissue evidence="2">Muscle</tissue>
    </source>
</reference>
<dbReference type="GO" id="GO:0035735">
    <property type="term" value="P:intraciliary transport involved in cilium assembly"/>
    <property type="evidence" value="ECO:0007669"/>
    <property type="project" value="TreeGrafter"/>
</dbReference>
<dbReference type="PANTHER" id="PTHR31432:SF0">
    <property type="entry name" value="INTRAFLAGELLAR TRANSPORT PROTEIN 74 HOMOLOG"/>
    <property type="match status" value="1"/>
</dbReference>
<organism evidence="2 3">
    <name type="scientific">Portunus trituberculatus</name>
    <name type="common">Swimming crab</name>
    <name type="synonym">Neptunus trituberculatus</name>
    <dbReference type="NCBI Taxonomy" id="210409"/>
    <lineage>
        <taxon>Eukaryota</taxon>
        <taxon>Metazoa</taxon>
        <taxon>Ecdysozoa</taxon>
        <taxon>Arthropoda</taxon>
        <taxon>Crustacea</taxon>
        <taxon>Multicrustacea</taxon>
        <taxon>Malacostraca</taxon>
        <taxon>Eumalacostraca</taxon>
        <taxon>Eucarida</taxon>
        <taxon>Decapoda</taxon>
        <taxon>Pleocyemata</taxon>
        <taxon>Brachyura</taxon>
        <taxon>Eubrachyura</taxon>
        <taxon>Portunoidea</taxon>
        <taxon>Portunidae</taxon>
        <taxon>Portuninae</taxon>
        <taxon>Portunus</taxon>
    </lineage>
</organism>
<dbReference type="AlphaFoldDB" id="A0A5B7HLN4"/>
<dbReference type="EMBL" id="VSRR010037544">
    <property type="protein sequence ID" value="MPC73801.1"/>
    <property type="molecule type" value="Genomic_DNA"/>
</dbReference>
<keyword evidence="3" id="KW-1185">Reference proteome</keyword>
<dbReference type="GO" id="GO:0030992">
    <property type="term" value="C:intraciliary transport particle B"/>
    <property type="evidence" value="ECO:0007669"/>
    <property type="project" value="InterPro"/>
</dbReference>
<accession>A0A5B7HLN4</accession>
<evidence type="ECO:0000313" key="2">
    <source>
        <dbReference type="EMBL" id="MPC73801.1"/>
    </source>
</evidence>
<keyword evidence="2" id="KW-0966">Cell projection</keyword>
<evidence type="ECO:0000256" key="1">
    <source>
        <dbReference type="SAM" id="Coils"/>
    </source>
</evidence>
<comment type="caution">
    <text evidence="2">The sequence shown here is derived from an EMBL/GenBank/DDBJ whole genome shotgun (WGS) entry which is preliminary data.</text>
</comment>
<name>A0A5B7HLN4_PORTR</name>
<sequence length="162" mass="19053">MCVQENIFSQVKEDNSEIATMERQISEVQEQIQQLQDECQQLDQELDENKSERSQKYRELRKREETIDSFLSTFEESKKEELSRLEVLENNNVALLEKLSRHLAHLKQLPSSSEFEIMRSDLAFKEGELEKSKFTEEGLKSENLNLQANLQKVCHSLIVQVY</sequence>
<dbReference type="OrthoDB" id="444379at2759"/>
<dbReference type="Proteomes" id="UP000324222">
    <property type="component" value="Unassembled WGS sequence"/>
</dbReference>